<dbReference type="Proteomes" id="UP001280121">
    <property type="component" value="Unassembled WGS sequence"/>
</dbReference>
<evidence type="ECO:0000313" key="1">
    <source>
        <dbReference type="EMBL" id="KAK2662067.1"/>
    </source>
</evidence>
<reference evidence="1" key="1">
    <citation type="journal article" date="2023" name="Plant J.">
        <title>Genome sequences and population genomics provide insights into the demographic history, inbreeding, and mutation load of two 'living fossil' tree species of Dipteronia.</title>
        <authorList>
            <person name="Feng Y."/>
            <person name="Comes H.P."/>
            <person name="Chen J."/>
            <person name="Zhu S."/>
            <person name="Lu R."/>
            <person name="Zhang X."/>
            <person name="Li P."/>
            <person name="Qiu J."/>
            <person name="Olsen K.M."/>
            <person name="Qiu Y."/>
        </authorList>
    </citation>
    <scope>NUCLEOTIDE SEQUENCE</scope>
    <source>
        <strain evidence="1">KIB01</strain>
    </source>
</reference>
<name>A0AAE0CSR0_9ROSI</name>
<protein>
    <submittedName>
        <fullName evidence="1">Uncharacterized protein</fullName>
    </submittedName>
</protein>
<gene>
    <name evidence="1" type="ORF">Ddye_000641</name>
</gene>
<organism evidence="1 2">
    <name type="scientific">Dipteronia dyeriana</name>
    <dbReference type="NCBI Taxonomy" id="168575"/>
    <lineage>
        <taxon>Eukaryota</taxon>
        <taxon>Viridiplantae</taxon>
        <taxon>Streptophyta</taxon>
        <taxon>Embryophyta</taxon>
        <taxon>Tracheophyta</taxon>
        <taxon>Spermatophyta</taxon>
        <taxon>Magnoliopsida</taxon>
        <taxon>eudicotyledons</taxon>
        <taxon>Gunneridae</taxon>
        <taxon>Pentapetalae</taxon>
        <taxon>rosids</taxon>
        <taxon>malvids</taxon>
        <taxon>Sapindales</taxon>
        <taxon>Sapindaceae</taxon>
        <taxon>Hippocastanoideae</taxon>
        <taxon>Acereae</taxon>
        <taxon>Dipteronia</taxon>
    </lineage>
</organism>
<dbReference type="EMBL" id="JANJYI010000001">
    <property type="protein sequence ID" value="KAK2662067.1"/>
    <property type="molecule type" value="Genomic_DNA"/>
</dbReference>
<keyword evidence="2" id="KW-1185">Reference proteome</keyword>
<comment type="caution">
    <text evidence="1">The sequence shown here is derived from an EMBL/GenBank/DDBJ whole genome shotgun (WGS) entry which is preliminary data.</text>
</comment>
<evidence type="ECO:0000313" key="2">
    <source>
        <dbReference type="Proteomes" id="UP001280121"/>
    </source>
</evidence>
<dbReference type="AlphaFoldDB" id="A0AAE0CSR0"/>
<proteinExistence type="predicted"/>
<sequence length="135" mass="15831">MAGLKETYHKVYDELQGVGIKQFSCAHSPSKRYLFMITYIIESMNSCLVAVQKLPITAMAECIRDLLQKWFYDLRTNASEMSTYLITFAYEHIKDRTDIAQRCEIHLIHFNKFKVDDKWKKTTVDLDESSCSCRE</sequence>
<accession>A0AAE0CSR0</accession>